<proteinExistence type="predicted"/>
<dbReference type="GO" id="GO:0003676">
    <property type="term" value="F:nucleic acid binding"/>
    <property type="evidence" value="ECO:0007669"/>
    <property type="project" value="InterPro"/>
</dbReference>
<protein>
    <submittedName>
        <fullName evidence="2">Cold-shock protein</fullName>
    </submittedName>
</protein>
<gene>
    <name evidence="2" type="ORF">EOT10_30635</name>
</gene>
<comment type="caution">
    <text evidence="2">The sequence shown here is derived from an EMBL/GenBank/DDBJ whole genome shotgun (WGS) entry which is preliminary data.</text>
</comment>
<dbReference type="OrthoDB" id="4308637at2"/>
<dbReference type="SUPFAM" id="SSF50249">
    <property type="entry name" value="Nucleic acid-binding proteins"/>
    <property type="match status" value="1"/>
</dbReference>
<dbReference type="EMBL" id="RZYA01000019">
    <property type="protein sequence ID" value="RVU18873.1"/>
    <property type="molecule type" value="Genomic_DNA"/>
</dbReference>
<evidence type="ECO:0000259" key="1">
    <source>
        <dbReference type="PROSITE" id="PS51857"/>
    </source>
</evidence>
<name>A0A437P9C6_9ACTN</name>
<keyword evidence="3" id="KW-1185">Reference proteome</keyword>
<dbReference type="RefSeq" id="WP_127831623.1">
    <property type="nucleotide sequence ID" value="NZ_RZYA01000019.1"/>
</dbReference>
<accession>A0A437P9C6</accession>
<dbReference type="InterPro" id="IPR012340">
    <property type="entry name" value="NA-bd_OB-fold"/>
</dbReference>
<reference evidence="2 3" key="1">
    <citation type="submission" date="2019-01" db="EMBL/GenBank/DDBJ databases">
        <title>Genome sequences of Streptomyces and Rhizobium isolates collected from root and soil.</title>
        <authorList>
            <person name="Chhettri S."/>
            <person name="Sevigny J.L."/>
            <person name="Sen A."/>
            <person name="Ennis N."/>
            <person name="Tisa L."/>
        </authorList>
    </citation>
    <scope>NUCLEOTIDE SEQUENCE [LARGE SCALE GENOMIC DNA]</scope>
    <source>
        <strain evidence="2 3">San01</strain>
    </source>
</reference>
<dbReference type="PROSITE" id="PS51857">
    <property type="entry name" value="CSD_2"/>
    <property type="match status" value="1"/>
</dbReference>
<evidence type="ECO:0000313" key="3">
    <source>
        <dbReference type="Proteomes" id="UP000283128"/>
    </source>
</evidence>
<dbReference type="Gene3D" id="2.40.50.140">
    <property type="entry name" value="Nucleic acid-binding proteins"/>
    <property type="match status" value="1"/>
</dbReference>
<sequence length="64" mass="7102">MAEGRVEVWYSEAGQGFIRDDAGDGLDFSLDDLLNPDESLTLRQGDRVEYRVEEGTHATAVEKA</sequence>
<dbReference type="Proteomes" id="UP000283128">
    <property type="component" value="Unassembled WGS sequence"/>
</dbReference>
<dbReference type="AlphaFoldDB" id="A0A437P9C6"/>
<evidence type="ECO:0000313" key="2">
    <source>
        <dbReference type="EMBL" id="RVU18873.1"/>
    </source>
</evidence>
<dbReference type="InterPro" id="IPR002059">
    <property type="entry name" value="CSP_DNA-bd"/>
</dbReference>
<feature type="domain" description="CSD" evidence="1">
    <location>
        <begin position="1"/>
        <end position="63"/>
    </location>
</feature>
<organism evidence="2 3">
    <name type="scientific">Streptomyces antnestii</name>
    <dbReference type="NCBI Taxonomy" id="2494256"/>
    <lineage>
        <taxon>Bacteria</taxon>
        <taxon>Bacillati</taxon>
        <taxon>Actinomycetota</taxon>
        <taxon>Actinomycetes</taxon>
        <taxon>Kitasatosporales</taxon>
        <taxon>Streptomycetaceae</taxon>
        <taxon>Streptomyces</taxon>
    </lineage>
</organism>